<feature type="transmembrane region" description="Helical" evidence="6">
    <location>
        <begin position="817"/>
        <end position="836"/>
    </location>
</feature>
<evidence type="ECO:0000256" key="5">
    <source>
        <dbReference type="ARBA" id="ARBA00023136"/>
    </source>
</evidence>
<keyword evidence="2" id="KW-1003">Cell membrane</keyword>
<evidence type="ECO:0000256" key="1">
    <source>
        <dbReference type="ARBA" id="ARBA00004651"/>
    </source>
</evidence>
<feature type="transmembrane region" description="Helical" evidence="6">
    <location>
        <begin position="628"/>
        <end position="651"/>
    </location>
</feature>
<gene>
    <name evidence="7" type="ORF">DD236_08945</name>
</gene>
<keyword evidence="5 6" id="KW-0472">Membrane</keyword>
<comment type="subcellular location">
    <subcellularLocation>
        <location evidence="1">Cell membrane</location>
        <topology evidence="1">Multi-pass membrane protein</topology>
    </subcellularLocation>
</comment>
<evidence type="ECO:0000313" key="7">
    <source>
        <dbReference type="EMBL" id="PWF26185.1"/>
    </source>
</evidence>
<proteinExistence type="predicted"/>
<dbReference type="RefSeq" id="WP_109094012.1">
    <property type="nucleotide sequence ID" value="NZ_QETB01000004.1"/>
</dbReference>
<dbReference type="Proteomes" id="UP000245283">
    <property type="component" value="Unassembled WGS sequence"/>
</dbReference>
<feature type="transmembrane region" description="Helical" evidence="6">
    <location>
        <begin position="174"/>
        <end position="190"/>
    </location>
</feature>
<comment type="caution">
    <text evidence="7">The sequence shown here is derived from an EMBL/GenBank/DDBJ whole genome shotgun (WGS) entry which is preliminary data.</text>
</comment>
<accession>A0A2V1K4I2</accession>
<feature type="transmembrane region" description="Helical" evidence="6">
    <location>
        <begin position="697"/>
        <end position="722"/>
    </location>
</feature>
<dbReference type="PANTHER" id="PTHR39087">
    <property type="entry name" value="UPF0104 MEMBRANE PROTEIN MJ1595"/>
    <property type="match status" value="1"/>
</dbReference>
<evidence type="ECO:0000256" key="6">
    <source>
        <dbReference type="SAM" id="Phobius"/>
    </source>
</evidence>
<sequence>MASGPRFSRHDVLLVDEEIRWVRHPRDLVSAVISLLAIAFVMFLAVYGAATTLAVTRDVRTATSDIIEAILFMPVNVLEGLLSFAIPLIVAADLIWHRRWRSLITAILAAVSAVAISYAVLWLFQSYFPLSPITGQLLDSLDEQSYISLLPYVSVISALLTVAGSRKNSKTTTWGWPLLYVALVISVLQGNQTLPGALITVLLGTFCGQMARYISGDTPDRSTGIVLVNLIRRAGIDAAQIVRIDEIPDEYDLKVWNARGQAPLGYVDRYGLSQLRSIVQKAGQDLDNNDDEPLTLQPEPTVTGEIPTAEELATLSDNPQPNTLTLDDQADALQIRDGLLAEHHPLLNSQASRNYLVIGEDARAYQLSLLDADQHIVGVLSSLWNRIILTTSTRRSERTLKASADQMALMELAATEANVCPNRHLRVASTEQSFAAAFEQSGARALRDVPPDEVPDDALDSLWGLLQDAHSRGLCHGDIHANTVALHGDDIHLVHWQSGSIAANEVGRRVDMAQALAMMAVHVGSYRALASARRCLPLDQLVTIAPILQKAILPSSTGSELSSRKELQSLRDALVETVPEVGDVEPMKLQRFAPRTVLTVSIAVVAIYLLVGSINFDELRETVSQAVPGWMIFAFIVGLFTYVGAAITLKAYTAENLPLGQTIVVQIAASIVALVAPAGIGPAAFNLRYLQKRKVSVPVAVATVSLVQVAQFVTTVALLLLLGLATGNLSSFQVPTGTVMLVVLAIILAAAIIFFVKPLRRWVISKIKPTIDQIWPRLVWLGTHPARMIYGFIGSLIQSAAFVAAFGGALAAFGYSLPVVTLAITYLVSNSVGAVVPSPGGIGPVEAALTGGLTLAGIPASVALSTAILFRLVTFWIRIPIGWFALRHCQKKNIV</sequence>
<dbReference type="NCBIfam" id="TIGR00374">
    <property type="entry name" value="flippase-like domain"/>
    <property type="match status" value="1"/>
</dbReference>
<dbReference type="EMBL" id="QETB01000004">
    <property type="protein sequence ID" value="PWF26185.1"/>
    <property type="molecule type" value="Genomic_DNA"/>
</dbReference>
<dbReference type="InterPro" id="IPR022791">
    <property type="entry name" value="L-PG_synthase/AglD"/>
</dbReference>
<keyword evidence="4 6" id="KW-1133">Transmembrane helix</keyword>
<feature type="transmembrane region" description="Helical" evidence="6">
    <location>
        <begin position="597"/>
        <end position="616"/>
    </location>
</feature>
<protein>
    <submittedName>
        <fullName evidence="7">Lysylphosphatidylglycerol synthetase family protein</fullName>
    </submittedName>
</protein>
<feature type="transmembrane region" description="Helical" evidence="6">
    <location>
        <begin position="144"/>
        <end position="162"/>
    </location>
</feature>
<feature type="transmembrane region" description="Helical" evidence="6">
    <location>
        <begin position="70"/>
        <end position="96"/>
    </location>
</feature>
<dbReference type="GO" id="GO:0005886">
    <property type="term" value="C:plasma membrane"/>
    <property type="evidence" value="ECO:0007669"/>
    <property type="project" value="UniProtKB-SubCell"/>
</dbReference>
<feature type="transmembrane region" description="Helical" evidence="6">
    <location>
        <begin position="28"/>
        <end position="50"/>
    </location>
</feature>
<organism evidence="7 8">
    <name type="scientific">Ancrocorticia populi</name>
    <dbReference type="NCBI Taxonomy" id="2175228"/>
    <lineage>
        <taxon>Bacteria</taxon>
        <taxon>Bacillati</taxon>
        <taxon>Actinomycetota</taxon>
        <taxon>Actinomycetes</taxon>
        <taxon>Actinomycetales</taxon>
        <taxon>Actinomycetaceae</taxon>
        <taxon>Ancrocorticia</taxon>
    </lineage>
</organism>
<keyword evidence="8" id="KW-1185">Reference proteome</keyword>
<feature type="transmembrane region" description="Helical" evidence="6">
    <location>
        <begin position="663"/>
        <end position="685"/>
    </location>
</feature>
<evidence type="ECO:0000256" key="3">
    <source>
        <dbReference type="ARBA" id="ARBA00022692"/>
    </source>
</evidence>
<dbReference type="Pfam" id="PF03706">
    <property type="entry name" value="LPG_synthase_TM"/>
    <property type="match status" value="1"/>
</dbReference>
<dbReference type="OrthoDB" id="5242664at2"/>
<feature type="transmembrane region" description="Helical" evidence="6">
    <location>
        <begin position="103"/>
        <end position="124"/>
    </location>
</feature>
<name>A0A2V1K4I2_9ACTO</name>
<evidence type="ECO:0000313" key="8">
    <source>
        <dbReference type="Proteomes" id="UP000245283"/>
    </source>
</evidence>
<feature type="transmembrane region" description="Helical" evidence="6">
    <location>
        <begin position="734"/>
        <end position="756"/>
    </location>
</feature>
<keyword evidence="3 6" id="KW-0812">Transmembrane</keyword>
<dbReference type="AlphaFoldDB" id="A0A2V1K4I2"/>
<dbReference type="PANTHER" id="PTHR39087:SF2">
    <property type="entry name" value="UPF0104 MEMBRANE PROTEIN MJ1595"/>
    <property type="match status" value="1"/>
</dbReference>
<feature type="transmembrane region" description="Helical" evidence="6">
    <location>
        <begin position="856"/>
        <end position="877"/>
    </location>
</feature>
<evidence type="ECO:0000256" key="2">
    <source>
        <dbReference type="ARBA" id="ARBA00022475"/>
    </source>
</evidence>
<evidence type="ECO:0000256" key="4">
    <source>
        <dbReference type="ARBA" id="ARBA00022989"/>
    </source>
</evidence>
<reference evidence="8" key="1">
    <citation type="submission" date="2018-05" db="EMBL/GenBank/DDBJ databases">
        <authorList>
            <person name="Li Y."/>
        </authorList>
    </citation>
    <scope>NUCLEOTIDE SEQUENCE [LARGE SCALE GENOMIC DNA]</scope>
    <source>
        <strain evidence="8">sk1b4</strain>
    </source>
</reference>